<evidence type="ECO:0000256" key="4">
    <source>
        <dbReference type="ARBA" id="ARBA00022729"/>
    </source>
</evidence>
<dbReference type="Proteomes" id="UP001153076">
    <property type="component" value="Unassembled WGS sequence"/>
</dbReference>
<evidence type="ECO:0000256" key="2">
    <source>
        <dbReference type="ARBA" id="ARBA00005466"/>
    </source>
</evidence>
<evidence type="ECO:0000256" key="8">
    <source>
        <dbReference type="SAM" id="SignalP"/>
    </source>
</evidence>
<keyword evidence="7" id="KW-0325">Glycoprotein</keyword>
<dbReference type="InterPro" id="IPR006094">
    <property type="entry name" value="Oxid_FAD_bind_N"/>
</dbReference>
<accession>A0A9Q1KT35</accession>
<feature type="signal peptide" evidence="8">
    <location>
        <begin position="1"/>
        <end position="21"/>
    </location>
</feature>
<dbReference type="Pfam" id="PF01565">
    <property type="entry name" value="FAD_binding_4"/>
    <property type="match status" value="2"/>
</dbReference>
<evidence type="ECO:0000313" key="10">
    <source>
        <dbReference type="EMBL" id="KAJ8448389.1"/>
    </source>
</evidence>
<protein>
    <recommendedName>
        <fullName evidence="9">FAD-binding PCMH-type domain-containing protein</fullName>
    </recommendedName>
</protein>
<evidence type="ECO:0000256" key="7">
    <source>
        <dbReference type="ARBA" id="ARBA00023180"/>
    </source>
</evidence>
<dbReference type="Gene3D" id="3.40.462.20">
    <property type="match status" value="4"/>
</dbReference>
<dbReference type="InterPro" id="IPR016167">
    <property type="entry name" value="FAD-bd_PCMH_sub1"/>
</dbReference>
<keyword evidence="6" id="KW-1015">Disulfide bond</keyword>
<evidence type="ECO:0000313" key="11">
    <source>
        <dbReference type="Proteomes" id="UP001153076"/>
    </source>
</evidence>
<comment type="cofactor">
    <cofactor evidence="1">
        <name>FAD</name>
        <dbReference type="ChEBI" id="CHEBI:57692"/>
    </cofactor>
</comment>
<dbReference type="InterPro" id="IPR036318">
    <property type="entry name" value="FAD-bd_PCMH-like_sf"/>
</dbReference>
<reference evidence="10" key="1">
    <citation type="submission" date="2022-04" db="EMBL/GenBank/DDBJ databases">
        <title>Carnegiea gigantea Genome sequencing and assembly v2.</title>
        <authorList>
            <person name="Copetti D."/>
            <person name="Sanderson M.J."/>
            <person name="Burquez A."/>
            <person name="Wojciechowski M.F."/>
        </authorList>
    </citation>
    <scope>NUCLEOTIDE SEQUENCE</scope>
    <source>
        <strain evidence="10">SGP5-SGP5p</strain>
        <tissue evidence="10">Aerial part</tissue>
    </source>
</reference>
<dbReference type="InterPro" id="IPR016169">
    <property type="entry name" value="FAD-bd_PCMH_sub2"/>
</dbReference>
<feature type="domain" description="FAD-binding PCMH-type" evidence="9">
    <location>
        <begin position="802"/>
        <end position="948"/>
    </location>
</feature>
<feature type="chain" id="PRO_5040188170" description="FAD-binding PCMH-type domain-containing protein" evidence="8">
    <location>
        <begin position="22"/>
        <end position="948"/>
    </location>
</feature>
<comment type="caution">
    <text evidence="10">The sequence shown here is derived from an EMBL/GenBank/DDBJ whole genome shotgun (WGS) entry which is preliminary data.</text>
</comment>
<keyword evidence="11" id="KW-1185">Reference proteome</keyword>
<evidence type="ECO:0000256" key="5">
    <source>
        <dbReference type="ARBA" id="ARBA00022827"/>
    </source>
</evidence>
<evidence type="ECO:0000259" key="9">
    <source>
        <dbReference type="PROSITE" id="PS51387"/>
    </source>
</evidence>
<dbReference type="Gene3D" id="3.30.465.10">
    <property type="match status" value="3"/>
</dbReference>
<dbReference type="AlphaFoldDB" id="A0A9Q1KT35"/>
<evidence type="ECO:0000256" key="3">
    <source>
        <dbReference type="ARBA" id="ARBA00022630"/>
    </source>
</evidence>
<name>A0A9Q1KT35_9CARY</name>
<gene>
    <name evidence="10" type="ORF">Cgig2_022017</name>
</gene>
<organism evidence="10 11">
    <name type="scientific">Carnegiea gigantea</name>
    <dbReference type="NCBI Taxonomy" id="171969"/>
    <lineage>
        <taxon>Eukaryota</taxon>
        <taxon>Viridiplantae</taxon>
        <taxon>Streptophyta</taxon>
        <taxon>Embryophyta</taxon>
        <taxon>Tracheophyta</taxon>
        <taxon>Spermatophyta</taxon>
        <taxon>Magnoliopsida</taxon>
        <taxon>eudicotyledons</taxon>
        <taxon>Gunneridae</taxon>
        <taxon>Pentapetalae</taxon>
        <taxon>Caryophyllales</taxon>
        <taxon>Cactineae</taxon>
        <taxon>Cactaceae</taxon>
        <taxon>Cactoideae</taxon>
        <taxon>Echinocereeae</taxon>
        <taxon>Carnegiea</taxon>
    </lineage>
</organism>
<keyword evidence="3" id="KW-0285">Flavoprotein</keyword>
<sequence length="948" mass="106583">MSCSRASLLALLVLLLPSLLAASSPSLEENFIQCLRVNSRLIPIPFSTTFFTQKNPAFTSVLNSTAMNFRYLLPSVPKPVFIFTPLHESHVQAAVICSKELDVHLRLRSGGHDYEGVSYAATVNDHPFMVLDFQRLRSVSVNIEDETAWVEAGATVGELYYKIAEKSNVHAFPAADKLDDDLLVKVTMRSTDPDEKGERNVTIQYQGLFLGEVDRLLEIMAKSLPEFGLSRADCQEMTYIESTVLMGGYPNGTSTQILLEDKSILRTYFKGKSDFARDPIPETAIHDLWRRLKRDTGGIIFTPYGGMMSRISESATPFAMRNGTKYMIAYSTTWQDGEAHEATHLKWIRSMCVLPSLPKPLFIFTPLHESYAQAAVICSKQFGVHPRIHSGGHDYEGVSYAATVNDHPFMVLDFQRLRSVSINIEDETEWVEAGATLGELYYKIAEKTMSMASELHAADKVDDNLLLKVPMQSTDCNENGKRNVTIQYQGLFLGEVTRLIRLMAKSSPELGLTRTDCQEMTYIESTVLMGGYPNGTPTQILLQAKSILRTYFKSKSDFARDPIAETAIQEFWKRLKHDTGVIIFTPYGGMMSRISESATPFPHRNGTKYLIAYTTDNLDEDLLIKATMQSTDPNEKGERNVTIDYQGLFLGEVSRLLRIMNGTKYMIQYLTVWRDRKATEVKHMKWIRSMQKFMEPDVTKDPRTSYDNYRDLDLWMNEEGNKSCFKQASSWRYKASLLALLVLLLPSLLAACSSSLEENFIQCLRVNSRLIPIPFSTTFFTRKNPAFTFVLNSTAMNFRYLLPSVPKPVFIFTPLHESHVQAAVICSKELDVHLRLRSGGHDYEGVSYAATVNDNPFMVLDFQRLRSVSVNIEDETAWVEAGATVGELYYEIAEKSNVHAFPAGICTTLGLGGHISGGAYGAMLRKYGLAVDNVIDARLVNSEGRVLN</sequence>
<dbReference type="PANTHER" id="PTHR32448">
    <property type="entry name" value="OS08G0158400 PROTEIN"/>
    <property type="match status" value="1"/>
</dbReference>
<dbReference type="Gene3D" id="3.30.43.10">
    <property type="entry name" value="Uridine Diphospho-n-acetylenolpyruvylglucosamine Reductase, domain 2"/>
    <property type="match status" value="2"/>
</dbReference>
<keyword evidence="4 8" id="KW-0732">Signal</keyword>
<keyword evidence="5" id="KW-0274">FAD</keyword>
<dbReference type="FunFam" id="3.30.43.10:FF:000004">
    <property type="entry name" value="Berberine bridge enzyme-like 15"/>
    <property type="match status" value="2"/>
</dbReference>
<proteinExistence type="inferred from homology"/>
<dbReference type="OrthoDB" id="407275at2759"/>
<evidence type="ECO:0000256" key="1">
    <source>
        <dbReference type="ARBA" id="ARBA00001974"/>
    </source>
</evidence>
<dbReference type="SUPFAM" id="SSF56176">
    <property type="entry name" value="FAD-binding/transporter-associated domain-like"/>
    <property type="match status" value="3"/>
</dbReference>
<comment type="similarity">
    <text evidence="2">Belongs to the oxygen-dependent FAD-linked oxidoreductase family.</text>
</comment>
<evidence type="ECO:0000256" key="6">
    <source>
        <dbReference type="ARBA" id="ARBA00023157"/>
    </source>
</evidence>
<dbReference type="EMBL" id="JAKOGI010000030">
    <property type="protein sequence ID" value="KAJ8448389.1"/>
    <property type="molecule type" value="Genomic_DNA"/>
</dbReference>
<dbReference type="PROSITE" id="PS51387">
    <property type="entry name" value="FAD_PCMH"/>
    <property type="match status" value="1"/>
</dbReference>
<dbReference type="GO" id="GO:0071949">
    <property type="term" value="F:FAD binding"/>
    <property type="evidence" value="ECO:0007669"/>
    <property type="project" value="InterPro"/>
</dbReference>
<dbReference type="InterPro" id="IPR016166">
    <property type="entry name" value="FAD-bd_PCMH"/>
</dbReference>